<organism evidence="1 2">
    <name type="scientific">Monilinia fructicola</name>
    <name type="common">Brown rot fungus</name>
    <name type="synonym">Ciboria fructicola</name>
    <dbReference type="NCBI Taxonomy" id="38448"/>
    <lineage>
        <taxon>Eukaryota</taxon>
        <taxon>Fungi</taxon>
        <taxon>Dikarya</taxon>
        <taxon>Ascomycota</taxon>
        <taxon>Pezizomycotina</taxon>
        <taxon>Leotiomycetes</taxon>
        <taxon>Helotiales</taxon>
        <taxon>Sclerotiniaceae</taxon>
        <taxon>Monilinia</taxon>
    </lineage>
</organism>
<gene>
    <name evidence="1" type="ORF">EYC84_002509</name>
</gene>
<evidence type="ECO:0000313" key="1">
    <source>
        <dbReference type="EMBL" id="KAA8570185.1"/>
    </source>
</evidence>
<protein>
    <submittedName>
        <fullName evidence="1">Uncharacterized protein</fullName>
    </submittedName>
</protein>
<sequence length="112" mass="12842">MHGSETLAKILNGFIDRQEVSTTVYVSLVAILKNTHPSITPHLKMIRLKGKARRPTVSGLCRRRQILAQLDSARGKKSLHMNLIEPITCRYYFFHFMLLLHTLSIDQMVPNN</sequence>
<dbReference type="Proteomes" id="UP000322873">
    <property type="component" value="Unassembled WGS sequence"/>
</dbReference>
<dbReference type="EMBL" id="VICG01000007">
    <property type="protein sequence ID" value="KAA8570185.1"/>
    <property type="molecule type" value="Genomic_DNA"/>
</dbReference>
<evidence type="ECO:0000313" key="2">
    <source>
        <dbReference type="Proteomes" id="UP000322873"/>
    </source>
</evidence>
<proteinExistence type="predicted"/>
<comment type="caution">
    <text evidence="1">The sequence shown here is derived from an EMBL/GenBank/DDBJ whole genome shotgun (WGS) entry which is preliminary data.</text>
</comment>
<reference evidence="1 2" key="1">
    <citation type="submission" date="2019-06" db="EMBL/GenBank/DDBJ databases">
        <title>Genome Sequence of the Brown Rot Fungal Pathogen Monilinia fructicola.</title>
        <authorList>
            <person name="De Miccolis Angelini R.M."/>
            <person name="Landi L."/>
            <person name="Abate D."/>
            <person name="Pollastro S."/>
            <person name="Romanazzi G."/>
            <person name="Faretra F."/>
        </authorList>
    </citation>
    <scope>NUCLEOTIDE SEQUENCE [LARGE SCALE GENOMIC DNA]</scope>
    <source>
        <strain evidence="1 2">Mfrc123</strain>
    </source>
</reference>
<keyword evidence="2" id="KW-1185">Reference proteome</keyword>
<accession>A0A5M9JTI4</accession>
<dbReference type="AlphaFoldDB" id="A0A5M9JTI4"/>
<name>A0A5M9JTI4_MONFR</name>